<comment type="pathway">
    <text evidence="2">Protein modification; protein ubiquitination.</text>
</comment>
<gene>
    <name evidence="8" type="ORF">EZV62_014232</name>
</gene>
<dbReference type="InterPro" id="IPR011989">
    <property type="entry name" value="ARM-like"/>
</dbReference>
<protein>
    <recommendedName>
        <fullName evidence="3">RING-type E3 ubiquitin transferase</fullName>
        <ecNumber evidence="3">2.3.2.27</ecNumber>
    </recommendedName>
</protein>
<dbReference type="InterPro" id="IPR045210">
    <property type="entry name" value="RING-Ubox_PUB"/>
</dbReference>
<feature type="compositionally biased region" description="Basic and acidic residues" evidence="6">
    <location>
        <begin position="923"/>
        <end position="936"/>
    </location>
</feature>
<keyword evidence="4" id="KW-0808">Transferase</keyword>
<evidence type="ECO:0000313" key="8">
    <source>
        <dbReference type="EMBL" id="TXG59659.1"/>
    </source>
</evidence>
<dbReference type="Gene3D" id="1.25.10.10">
    <property type="entry name" value="Leucine-rich Repeat Variant"/>
    <property type="match status" value="2"/>
</dbReference>
<dbReference type="UniPathway" id="UPA00143"/>
<feature type="domain" description="U-box" evidence="7">
    <location>
        <begin position="475"/>
        <end position="549"/>
    </location>
</feature>
<dbReference type="EC" id="2.3.2.27" evidence="3"/>
<organism evidence="8 9">
    <name type="scientific">Acer yangbiense</name>
    <dbReference type="NCBI Taxonomy" id="1000413"/>
    <lineage>
        <taxon>Eukaryota</taxon>
        <taxon>Viridiplantae</taxon>
        <taxon>Streptophyta</taxon>
        <taxon>Embryophyta</taxon>
        <taxon>Tracheophyta</taxon>
        <taxon>Spermatophyta</taxon>
        <taxon>Magnoliopsida</taxon>
        <taxon>eudicotyledons</taxon>
        <taxon>Gunneridae</taxon>
        <taxon>Pentapetalae</taxon>
        <taxon>rosids</taxon>
        <taxon>malvids</taxon>
        <taxon>Sapindales</taxon>
        <taxon>Sapindaceae</taxon>
        <taxon>Hippocastanoideae</taxon>
        <taxon>Acereae</taxon>
        <taxon>Acer</taxon>
    </lineage>
</organism>
<dbReference type="EMBL" id="VAHF01000006">
    <property type="protein sequence ID" value="TXG59659.1"/>
    <property type="molecule type" value="Genomic_DNA"/>
</dbReference>
<dbReference type="PROSITE" id="PS51698">
    <property type="entry name" value="U_BOX"/>
    <property type="match status" value="1"/>
</dbReference>
<dbReference type="SUPFAM" id="SSF48371">
    <property type="entry name" value="ARM repeat"/>
    <property type="match status" value="1"/>
</dbReference>
<dbReference type="GO" id="GO:0016567">
    <property type="term" value="P:protein ubiquitination"/>
    <property type="evidence" value="ECO:0007669"/>
    <property type="project" value="UniProtKB-UniPathway"/>
</dbReference>
<dbReference type="Proteomes" id="UP000323000">
    <property type="component" value="Chromosome 6"/>
</dbReference>
<dbReference type="SMART" id="SM00504">
    <property type="entry name" value="Ubox"/>
    <property type="match status" value="1"/>
</dbReference>
<comment type="caution">
    <text evidence="8">The sequence shown here is derived from an EMBL/GenBank/DDBJ whole genome shotgun (WGS) entry which is preliminary data.</text>
</comment>
<keyword evidence="9" id="KW-1185">Reference proteome</keyword>
<evidence type="ECO:0000256" key="2">
    <source>
        <dbReference type="ARBA" id="ARBA00004906"/>
    </source>
</evidence>
<evidence type="ECO:0000256" key="5">
    <source>
        <dbReference type="ARBA" id="ARBA00022786"/>
    </source>
</evidence>
<evidence type="ECO:0000256" key="3">
    <source>
        <dbReference type="ARBA" id="ARBA00012483"/>
    </source>
</evidence>
<dbReference type="InterPro" id="IPR003613">
    <property type="entry name" value="Ubox_domain"/>
</dbReference>
<dbReference type="PANTHER" id="PTHR23315">
    <property type="entry name" value="U BOX DOMAIN-CONTAINING"/>
    <property type="match status" value="1"/>
</dbReference>
<dbReference type="Gene3D" id="3.30.40.10">
    <property type="entry name" value="Zinc/RING finger domain, C3HC4 (zinc finger)"/>
    <property type="match status" value="1"/>
</dbReference>
<comment type="catalytic activity">
    <reaction evidence="1">
        <text>S-ubiquitinyl-[E2 ubiquitin-conjugating enzyme]-L-cysteine + [acceptor protein]-L-lysine = [E2 ubiquitin-conjugating enzyme]-L-cysteine + N(6)-ubiquitinyl-[acceptor protein]-L-lysine.</text>
        <dbReference type="EC" id="2.3.2.27"/>
    </reaction>
</comment>
<sequence>MGTDVAEIVETLPSPTSFKVHRVMCTELVNLVDRVVNIFPEIESARPRCQSGIQTLCTLNTAIEKAKLLLQYCSESSRLYLALTGDVMLLRCKRSINLLEQSLSKIQNNVPVMLAVEISRITDDLRAATIVLDASEEEVAKALLELLQQGSFSSDSLECREVKALQLAASRLDITSPMAILIEKRSIKRLMDKFWSELEIFLKIFLLGFIVSGFENWRFVIVGVFVVLGEVHRVMCTELVNLVDRVVNIFPEIESARPRCQSGIQALCMLNTAIEKAKLLLQYCSESSRLYLALTGNVILLRCQRSINLLEQSLSKMQNMVPVMLAVEISRISDDLRAATFVLDASEEEVAKALLELLQQGSFSSDSLECREVKALQLAASRLDITSPKAILIEKRSIKRLMDKVRETDQSKKKILMYLLYLLKKHDKLIIGEQTGNVHAQEDGSFSVLNQSSEAESHVGYGKTEAEADILSSAEPPEEFKCPISLRVMYDPVIIVSGQTFERMWIQKWFDDGHDMCPKTKMKLVHQSMTPNTAMKDLISKWCKKYGIVIPDPSIQTESFHSWDASSTSIASFSNSMNDLCLPLDISNISLESLDVSYSSDTSYNKIADGSSLISVRTNDFHRNQASANTSETDLSRLSELDWECQCRVVEDAESHLKHDNQACHSLSSRNFVEPLLRFLRDALDLHDIRAQRIGSQLLSTFVRKNRRAIQYLPEDAFDLLASFLNSEVITEEVLAIIEVLSCNPNCRSKIVASGAFAPILQILDSENREFQEHAITALLHLSSNNDIYSHIVPSECIQKLVPFLKDATLAGHCLIILKNMCINGEARASVAETIGCLASIAELLEIGSREDQEHAVAILLYLCSQRVQYCQLVMNEGVIPALVNISINGNETGKVTALELLRLLRDVEYDDEQESFASNLDTPKDDRSLTKEKKSSSKTHGIFGKKFSLFSKSQFSRNKKEATNLGF</sequence>
<evidence type="ECO:0000256" key="6">
    <source>
        <dbReference type="SAM" id="MobiDB-lite"/>
    </source>
</evidence>
<dbReference type="SUPFAM" id="SSF57850">
    <property type="entry name" value="RING/U-box"/>
    <property type="match status" value="1"/>
</dbReference>
<dbReference type="PANTHER" id="PTHR23315:SF240">
    <property type="entry name" value="U-BOX DOMAIN-CONTAINING PROTEIN 5"/>
    <property type="match status" value="1"/>
</dbReference>
<keyword evidence="5" id="KW-0833">Ubl conjugation pathway</keyword>
<accession>A0A5C7HS81</accession>
<dbReference type="GO" id="GO:0061630">
    <property type="term" value="F:ubiquitin protein ligase activity"/>
    <property type="evidence" value="ECO:0007669"/>
    <property type="project" value="UniProtKB-EC"/>
</dbReference>
<evidence type="ECO:0000256" key="4">
    <source>
        <dbReference type="ARBA" id="ARBA00022679"/>
    </source>
</evidence>
<name>A0A5C7HS81_9ROSI</name>
<proteinExistence type="predicted"/>
<evidence type="ECO:0000259" key="7">
    <source>
        <dbReference type="PROSITE" id="PS51698"/>
    </source>
</evidence>
<dbReference type="InterPro" id="IPR013083">
    <property type="entry name" value="Znf_RING/FYVE/PHD"/>
</dbReference>
<reference evidence="9" key="1">
    <citation type="journal article" date="2019" name="Gigascience">
        <title>De novo genome assembly of the endangered Acer yangbiense, a plant species with extremely small populations endemic to Yunnan Province, China.</title>
        <authorList>
            <person name="Yang J."/>
            <person name="Wariss H.M."/>
            <person name="Tao L."/>
            <person name="Zhang R."/>
            <person name="Yun Q."/>
            <person name="Hollingsworth P."/>
            <person name="Dao Z."/>
            <person name="Luo G."/>
            <person name="Guo H."/>
            <person name="Ma Y."/>
            <person name="Sun W."/>
        </authorList>
    </citation>
    <scope>NUCLEOTIDE SEQUENCE [LARGE SCALE GENOMIC DNA]</scope>
    <source>
        <strain evidence="9">cv. Malutang</strain>
    </source>
</reference>
<dbReference type="Pfam" id="PF04564">
    <property type="entry name" value="U-box"/>
    <property type="match status" value="1"/>
</dbReference>
<dbReference type="OrthoDB" id="10064100at2759"/>
<feature type="region of interest" description="Disordered" evidence="6">
    <location>
        <begin position="916"/>
        <end position="940"/>
    </location>
</feature>
<dbReference type="InterPro" id="IPR016024">
    <property type="entry name" value="ARM-type_fold"/>
</dbReference>
<evidence type="ECO:0000313" key="9">
    <source>
        <dbReference type="Proteomes" id="UP000323000"/>
    </source>
</evidence>
<dbReference type="CDD" id="cd16664">
    <property type="entry name" value="RING-Ubox_PUB"/>
    <property type="match status" value="1"/>
</dbReference>
<dbReference type="AlphaFoldDB" id="A0A5C7HS81"/>
<evidence type="ECO:0000256" key="1">
    <source>
        <dbReference type="ARBA" id="ARBA00000900"/>
    </source>
</evidence>